<dbReference type="Pfam" id="PF03883">
    <property type="entry name" value="H2O2_YaaD"/>
    <property type="match status" value="1"/>
</dbReference>
<accession>A0ABT2PX63</accession>
<dbReference type="InterPro" id="IPR005583">
    <property type="entry name" value="YaaA"/>
</dbReference>
<gene>
    <name evidence="1" type="ORF">N7603_07750</name>
</gene>
<evidence type="ECO:0000313" key="2">
    <source>
        <dbReference type="Proteomes" id="UP001209076"/>
    </source>
</evidence>
<dbReference type="Proteomes" id="UP001209076">
    <property type="component" value="Unassembled WGS sequence"/>
</dbReference>
<keyword evidence="2" id="KW-1185">Reference proteome</keyword>
<dbReference type="PANTHER" id="PTHR30283:SF4">
    <property type="entry name" value="PEROXIDE STRESS RESISTANCE PROTEIN YAAA"/>
    <property type="match status" value="1"/>
</dbReference>
<reference evidence="2" key="1">
    <citation type="submission" date="2023-07" db="EMBL/GenBank/DDBJ databases">
        <title>Novel Mycoplasma species identified in domestic and wild animals.</title>
        <authorList>
            <person name="Volokhov D.V."/>
            <person name="Furtak V.A."/>
            <person name="Zagorodnyaya T.A."/>
        </authorList>
    </citation>
    <scope>NUCLEOTIDE SEQUENCE [LARGE SCALE GENOMIC DNA]</scope>
    <source>
        <strain evidence="2">92-19</strain>
    </source>
</reference>
<evidence type="ECO:0000313" key="1">
    <source>
        <dbReference type="EMBL" id="MCU0105551.1"/>
    </source>
</evidence>
<protein>
    <submittedName>
        <fullName evidence="1">YaaA family protein</fullName>
    </submittedName>
</protein>
<dbReference type="RefSeq" id="WP_262096867.1">
    <property type="nucleotide sequence ID" value="NZ_JAOEGN010000016.1"/>
</dbReference>
<proteinExistence type="predicted"/>
<comment type="caution">
    <text evidence="1">The sequence shown here is derived from an EMBL/GenBank/DDBJ whole genome shotgun (WGS) entry which is preliminary data.</text>
</comment>
<sequence length="231" mass="26755">MIILFSPAKSFRVIEPSTEIPIYTKETLKLVEELASWDEQTIKKRFKVSDALIPDVKAYYQNFKDNVAYHAIDLYFGESFKKLDSTTLSSKARIFLQNHVWIVDALYGLIRPLEPIKPYRLDYTISGLSLNSLWHSHYENRFKGENEPILSLASDEFTVKIKPFVPVYEVHFIDCKNGVCKAISVFNKQQRGALLRHIALNEINDIKDLPKEFNGYTLTQNGLDLTYQRTL</sequence>
<dbReference type="EMBL" id="JAOEGN010000016">
    <property type="protein sequence ID" value="MCU0105551.1"/>
    <property type="molecule type" value="Genomic_DNA"/>
</dbReference>
<dbReference type="PANTHER" id="PTHR30283">
    <property type="entry name" value="PEROXIDE STRESS RESPONSE PROTEIN YAAA"/>
    <property type="match status" value="1"/>
</dbReference>
<organism evidence="1 2">
    <name type="scientific">Paracholeplasma vituli</name>
    <dbReference type="NCBI Taxonomy" id="69473"/>
    <lineage>
        <taxon>Bacteria</taxon>
        <taxon>Bacillati</taxon>
        <taxon>Mycoplasmatota</taxon>
        <taxon>Mollicutes</taxon>
        <taxon>Acholeplasmatales</taxon>
        <taxon>Acholeplasmataceae</taxon>
        <taxon>Paracholeplasma</taxon>
    </lineage>
</organism>
<name>A0ABT2PX63_9MOLU</name>